<dbReference type="InterPro" id="IPR002569">
    <property type="entry name" value="Met_Sox_Rdtase_MsrA_dom"/>
</dbReference>
<comment type="catalytic activity">
    <reaction evidence="3 4">
        <text>[thioredoxin]-disulfide + L-methionine + H2O = L-methionine (S)-S-oxide + [thioredoxin]-dithiol</text>
        <dbReference type="Rhea" id="RHEA:19993"/>
        <dbReference type="Rhea" id="RHEA-COMP:10698"/>
        <dbReference type="Rhea" id="RHEA-COMP:10700"/>
        <dbReference type="ChEBI" id="CHEBI:15377"/>
        <dbReference type="ChEBI" id="CHEBI:29950"/>
        <dbReference type="ChEBI" id="CHEBI:50058"/>
        <dbReference type="ChEBI" id="CHEBI:57844"/>
        <dbReference type="ChEBI" id="CHEBI:58772"/>
        <dbReference type="EC" id="1.8.4.11"/>
    </reaction>
</comment>
<keyword evidence="7" id="KW-1185">Reference proteome</keyword>
<accession>A0A7X0JWE2</accession>
<dbReference type="InterPro" id="IPR036509">
    <property type="entry name" value="Met_Sox_Rdtase_MsrA_sf"/>
</dbReference>
<dbReference type="EC" id="1.8.4.11" evidence="4"/>
<proteinExistence type="inferred from homology"/>
<comment type="catalytic activity">
    <reaction evidence="2 4">
        <text>L-methionyl-[protein] + [thioredoxin]-disulfide + H2O = L-methionyl-(S)-S-oxide-[protein] + [thioredoxin]-dithiol</text>
        <dbReference type="Rhea" id="RHEA:14217"/>
        <dbReference type="Rhea" id="RHEA-COMP:10698"/>
        <dbReference type="Rhea" id="RHEA-COMP:10700"/>
        <dbReference type="Rhea" id="RHEA-COMP:12313"/>
        <dbReference type="Rhea" id="RHEA-COMP:12315"/>
        <dbReference type="ChEBI" id="CHEBI:15377"/>
        <dbReference type="ChEBI" id="CHEBI:16044"/>
        <dbReference type="ChEBI" id="CHEBI:29950"/>
        <dbReference type="ChEBI" id="CHEBI:44120"/>
        <dbReference type="ChEBI" id="CHEBI:50058"/>
        <dbReference type="EC" id="1.8.4.11"/>
    </reaction>
</comment>
<dbReference type="Pfam" id="PF01625">
    <property type="entry name" value="PMSR"/>
    <property type="match status" value="1"/>
</dbReference>
<dbReference type="SUPFAM" id="SSF55068">
    <property type="entry name" value="Peptide methionine sulfoxide reductase"/>
    <property type="match status" value="1"/>
</dbReference>
<reference evidence="6 7" key="1">
    <citation type="submission" date="2020-08" db="EMBL/GenBank/DDBJ databases">
        <title>Genomic Encyclopedia of Type Strains, Phase IV (KMG-IV): sequencing the most valuable type-strain genomes for metagenomic binning, comparative biology and taxonomic classification.</title>
        <authorList>
            <person name="Goeker M."/>
        </authorList>
    </citation>
    <scope>NUCLEOTIDE SEQUENCE [LARGE SCALE GENOMIC DNA]</scope>
    <source>
        <strain evidence="6 7">DSM 22368</strain>
    </source>
</reference>
<dbReference type="RefSeq" id="WP_243749512.1">
    <property type="nucleotide sequence ID" value="NZ_JAAONY010000002.1"/>
</dbReference>
<evidence type="ECO:0000313" key="6">
    <source>
        <dbReference type="EMBL" id="MBB6522968.1"/>
    </source>
</evidence>
<gene>
    <name evidence="4" type="primary">msrA</name>
    <name evidence="6" type="ORF">HNR48_003253</name>
</gene>
<dbReference type="HAMAP" id="MF_01401">
    <property type="entry name" value="MsrA"/>
    <property type="match status" value="1"/>
</dbReference>
<feature type="active site" evidence="4">
    <location>
        <position position="48"/>
    </location>
</feature>
<dbReference type="InParanoid" id="A0A7X0JWE2"/>
<dbReference type="Gene3D" id="3.30.1060.10">
    <property type="entry name" value="Peptide methionine sulphoxide reductase MsrA"/>
    <property type="match status" value="1"/>
</dbReference>
<dbReference type="Proteomes" id="UP000528457">
    <property type="component" value="Unassembled WGS sequence"/>
</dbReference>
<evidence type="ECO:0000259" key="5">
    <source>
        <dbReference type="Pfam" id="PF01625"/>
    </source>
</evidence>
<dbReference type="NCBIfam" id="TIGR00401">
    <property type="entry name" value="msrA"/>
    <property type="match status" value="1"/>
</dbReference>
<evidence type="ECO:0000256" key="2">
    <source>
        <dbReference type="ARBA" id="ARBA00047806"/>
    </source>
</evidence>
<organism evidence="6 7">
    <name type="scientific">Pseudoteredinibacter isoporae</name>
    <dbReference type="NCBI Taxonomy" id="570281"/>
    <lineage>
        <taxon>Bacteria</taxon>
        <taxon>Pseudomonadati</taxon>
        <taxon>Pseudomonadota</taxon>
        <taxon>Gammaproteobacteria</taxon>
        <taxon>Cellvibrionales</taxon>
        <taxon>Cellvibrionaceae</taxon>
        <taxon>Pseudoteredinibacter</taxon>
    </lineage>
</organism>
<protein>
    <recommendedName>
        <fullName evidence="4">Peptide methionine sulfoxide reductase MsrA</fullName>
        <shortName evidence="4">Protein-methionine-S-oxide reductase</shortName>
        <ecNumber evidence="4">1.8.4.11</ecNumber>
    </recommendedName>
    <alternativeName>
        <fullName evidence="4">Peptide-methionine (S)-S-oxide reductase</fullName>
        <shortName evidence="4">Peptide Met(O) reductase</shortName>
    </alternativeName>
</protein>
<evidence type="ECO:0000256" key="1">
    <source>
        <dbReference type="ARBA" id="ARBA00023002"/>
    </source>
</evidence>
<comment type="function">
    <text evidence="4">Has an important function as a repair enzyme for proteins that have been inactivated by oxidation. Catalyzes the reversible oxidation-reduction of methionine sulfoxide in proteins to methionine.</text>
</comment>
<comment type="similarity">
    <text evidence="4">Belongs to the MsrA Met sulfoxide reductase family.</text>
</comment>
<dbReference type="PANTHER" id="PTHR43774:SF1">
    <property type="entry name" value="PEPTIDE METHIONINE SULFOXIDE REDUCTASE MSRA 2"/>
    <property type="match status" value="1"/>
</dbReference>
<comment type="caution">
    <text evidence="6">The sequence shown here is derived from an EMBL/GenBank/DDBJ whole genome shotgun (WGS) entry which is preliminary data.</text>
</comment>
<keyword evidence="1 4" id="KW-0560">Oxidoreductase</keyword>
<evidence type="ECO:0000256" key="4">
    <source>
        <dbReference type="HAMAP-Rule" id="MF_01401"/>
    </source>
</evidence>
<dbReference type="EMBL" id="JACHHT010000002">
    <property type="protein sequence ID" value="MBB6522968.1"/>
    <property type="molecule type" value="Genomic_DNA"/>
</dbReference>
<evidence type="ECO:0000313" key="7">
    <source>
        <dbReference type="Proteomes" id="UP000528457"/>
    </source>
</evidence>
<dbReference type="AlphaFoldDB" id="A0A7X0JWE2"/>
<dbReference type="GO" id="GO:0008113">
    <property type="term" value="F:peptide-methionine (S)-S-oxide reductase activity"/>
    <property type="evidence" value="ECO:0007669"/>
    <property type="project" value="UniProtKB-UniRule"/>
</dbReference>
<feature type="domain" description="Peptide methionine sulphoxide reductase MsrA" evidence="5">
    <location>
        <begin position="41"/>
        <end position="197"/>
    </location>
</feature>
<evidence type="ECO:0000256" key="3">
    <source>
        <dbReference type="ARBA" id="ARBA00048782"/>
    </source>
</evidence>
<name>A0A7X0JWE2_9GAMM</name>
<dbReference type="PANTHER" id="PTHR43774">
    <property type="entry name" value="PEPTIDE METHIONINE SULFOXIDE REDUCTASE"/>
    <property type="match status" value="1"/>
</dbReference>
<sequence length="228" mass="25259">MTINGSDMTKRAGLKRWAVSACFGVATVLGAMGAAAEELATATFAGGCFWCMEKPFDQIEGVHSTVSGYIGGHKVNPTYRQISGGKTGHTEAVEIKYDPGKVSFEELLQVFWRNVDPFDGKGQFCDKGSQYRPGIFFHSAAQEKSAIESLNALKQGELKGALDAGEKVEVEITAASTFYDAEDYHQNYYQKNPVRYHYYRYRCGRDARLEAIWGPAEKGEKVDKPKLE</sequence>